<dbReference type="InterPro" id="IPR039910">
    <property type="entry name" value="D15-like"/>
</dbReference>
<protein>
    <recommendedName>
        <fullName evidence="7">Bacterial surface antigen (D15) domain-containing protein</fullName>
    </recommendedName>
</protein>
<feature type="coiled-coil region" evidence="6">
    <location>
        <begin position="21"/>
        <end position="48"/>
    </location>
</feature>
<comment type="subcellular location">
    <subcellularLocation>
        <location evidence="1">Mitochondrion outer membrane</location>
        <topology evidence="1">Multi-pass membrane protein</topology>
    </subcellularLocation>
</comment>
<dbReference type="InterPro" id="IPR000184">
    <property type="entry name" value="Bac_surfAg_D15"/>
</dbReference>
<evidence type="ECO:0000256" key="5">
    <source>
        <dbReference type="ARBA" id="ARBA00023136"/>
    </source>
</evidence>
<dbReference type="GO" id="GO:0005741">
    <property type="term" value="C:mitochondrial outer membrane"/>
    <property type="evidence" value="ECO:0007669"/>
    <property type="project" value="UniProtKB-SubCell"/>
</dbReference>
<dbReference type="STRING" id="133381.A0A2T9Z8S1"/>
<evidence type="ECO:0000313" key="8">
    <source>
        <dbReference type="EMBL" id="PVV00998.1"/>
    </source>
</evidence>
<evidence type="ECO:0000256" key="3">
    <source>
        <dbReference type="ARBA" id="ARBA00022452"/>
    </source>
</evidence>
<organism evidence="8 9">
    <name type="scientific">Smittium megazygosporum</name>
    <dbReference type="NCBI Taxonomy" id="133381"/>
    <lineage>
        <taxon>Eukaryota</taxon>
        <taxon>Fungi</taxon>
        <taxon>Fungi incertae sedis</taxon>
        <taxon>Zoopagomycota</taxon>
        <taxon>Kickxellomycotina</taxon>
        <taxon>Harpellomycetes</taxon>
        <taxon>Harpellales</taxon>
        <taxon>Legeriomycetaceae</taxon>
        <taxon>Smittium</taxon>
    </lineage>
</organism>
<dbReference type="PANTHER" id="PTHR12815">
    <property type="entry name" value="SORTING AND ASSEMBLY MACHINERY SAMM50 PROTEIN FAMILY MEMBER"/>
    <property type="match status" value="1"/>
</dbReference>
<comment type="similarity">
    <text evidence="2">Belongs to the SAM50/omp85 family.</text>
</comment>
<accession>A0A2T9Z8S1</accession>
<dbReference type="PANTHER" id="PTHR12815:SF18">
    <property type="entry name" value="SORTING AND ASSEMBLY MACHINERY COMPONENT 50 HOMOLOG"/>
    <property type="match status" value="1"/>
</dbReference>
<comment type="caution">
    <text evidence="8">The sequence shown here is derived from an EMBL/GenBank/DDBJ whole genome shotgun (WGS) entry which is preliminary data.</text>
</comment>
<gene>
    <name evidence="8" type="ORF">BB560_004600</name>
</gene>
<dbReference type="Gene3D" id="2.40.160.50">
    <property type="entry name" value="membrane protein fhac: a member of the omp85/tpsb transporter family"/>
    <property type="match status" value="1"/>
</dbReference>
<dbReference type="GO" id="GO:0045040">
    <property type="term" value="P:protein insertion into mitochondrial outer membrane"/>
    <property type="evidence" value="ECO:0007669"/>
    <property type="project" value="TreeGrafter"/>
</dbReference>
<feature type="domain" description="Bacterial surface antigen (D15)" evidence="7">
    <location>
        <begin position="149"/>
        <end position="460"/>
    </location>
</feature>
<evidence type="ECO:0000259" key="7">
    <source>
        <dbReference type="Pfam" id="PF01103"/>
    </source>
</evidence>
<evidence type="ECO:0000256" key="1">
    <source>
        <dbReference type="ARBA" id="ARBA00004374"/>
    </source>
</evidence>
<evidence type="ECO:0000256" key="2">
    <source>
        <dbReference type="ARBA" id="ARBA00010913"/>
    </source>
</evidence>
<evidence type="ECO:0000256" key="4">
    <source>
        <dbReference type="ARBA" id="ARBA00022692"/>
    </source>
</evidence>
<keyword evidence="3" id="KW-1134">Transmembrane beta strand</keyword>
<dbReference type="OrthoDB" id="1724197at2759"/>
<sequence length="460" mass="51651">MSPRVFLKSFTNSLIRINKSKNNENSNMSRHQNEVKETQVKIQSLEVTGLKNTRKGVLNKIVQPVIGATTLTEAFIKTQQAVNILKQLDLVKDVEVEIGKSDISIADSSDKVPISVKFTCEESRRALVRTGAEVSSGDFNCNVSGKLKNVFGGGEYFEIENIAYKENGNSVQTNFSTPIGINPRFRFTLSGVQNWSNNRIYSGYKEILRDFSANISKSEFFHKNTFAYNLSWRNICDLSENASPSIRNEAGHSLKSSISYIYERDTWNAMDPKKSYYKLRLFSEFAGLGGDASYIKNQVDLKSELNIYKQWSLMGVLRIGTLFPLNNSTIHISDRFFLGGPASIRGVQFRGMGPFDRKDSLGGDFYGLASLSLLTPLPFIKTDKINGQIWLNAGNLKMWEKMDIFKPSLSIFDKPTAISGFGITYMISNFKVELNYCLPISARTSDKLRKGFQIGVGIVF</sequence>
<proteinExistence type="inferred from homology"/>
<dbReference type="Pfam" id="PF01103">
    <property type="entry name" value="Omp85"/>
    <property type="match status" value="1"/>
</dbReference>
<keyword evidence="6" id="KW-0175">Coiled coil</keyword>
<dbReference type="Proteomes" id="UP000245609">
    <property type="component" value="Unassembled WGS sequence"/>
</dbReference>
<keyword evidence="9" id="KW-1185">Reference proteome</keyword>
<evidence type="ECO:0000313" key="9">
    <source>
        <dbReference type="Proteomes" id="UP000245609"/>
    </source>
</evidence>
<evidence type="ECO:0000256" key="6">
    <source>
        <dbReference type="SAM" id="Coils"/>
    </source>
</evidence>
<keyword evidence="5" id="KW-0472">Membrane</keyword>
<reference evidence="8 9" key="1">
    <citation type="journal article" date="2018" name="MBio">
        <title>Comparative Genomics Reveals the Core Gene Toolbox for the Fungus-Insect Symbiosis.</title>
        <authorList>
            <person name="Wang Y."/>
            <person name="Stata M."/>
            <person name="Wang W."/>
            <person name="Stajich J.E."/>
            <person name="White M.M."/>
            <person name="Moncalvo J.M."/>
        </authorList>
    </citation>
    <scope>NUCLEOTIDE SEQUENCE [LARGE SCALE GENOMIC DNA]</scope>
    <source>
        <strain evidence="8 9">SC-DP-2</strain>
    </source>
</reference>
<keyword evidence="4" id="KW-0812">Transmembrane</keyword>
<dbReference type="AlphaFoldDB" id="A0A2T9Z8S1"/>
<name>A0A2T9Z8S1_9FUNG</name>
<dbReference type="EMBL" id="MBFS01001458">
    <property type="protein sequence ID" value="PVV00998.1"/>
    <property type="molecule type" value="Genomic_DNA"/>
</dbReference>